<dbReference type="GO" id="GO:0004326">
    <property type="term" value="F:tetrahydrofolylpolyglutamate synthase activity"/>
    <property type="evidence" value="ECO:0007669"/>
    <property type="project" value="UniProtKB-EC"/>
</dbReference>
<dbReference type="InterPro" id="IPR018109">
    <property type="entry name" value="Folylpolyglutamate_synth_CS"/>
</dbReference>
<feature type="domain" description="Mur ligase central" evidence="11">
    <location>
        <begin position="46"/>
        <end position="266"/>
    </location>
</feature>
<comment type="cofactor">
    <cofactor evidence="1">
        <name>Mg(2+)</name>
        <dbReference type="ChEBI" id="CHEBI:18420"/>
    </cofactor>
</comment>
<dbReference type="InterPro" id="IPR036615">
    <property type="entry name" value="Mur_ligase_C_dom_sf"/>
</dbReference>
<evidence type="ECO:0000259" key="11">
    <source>
        <dbReference type="Pfam" id="PF08245"/>
    </source>
</evidence>
<gene>
    <name evidence="12" type="ORF">SAMN03080610_01860</name>
</gene>
<evidence type="ECO:0000313" key="13">
    <source>
        <dbReference type="Proteomes" id="UP000199347"/>
    </source>
</evidence>
<dbReference type="PANTHER" id="PTHR11136:SF0">
    <property type="entry name" value="DIHYDROFOLATE SYNTHETASE-RELATED"/>
    <property type="match status" value="1"/>
</dbReference>
<dbReference type="OrthoDB" id="9809356at2"/>
<comment type="catalytic activity">
    <reaction evidence="9">
        <text>(6S)-5,6,7,8-tetrahydrofolyl-(gamma-L-Glu)(n) + L-glutamate + ATP = (6S)-5,6,7,8-tetrahydrofolyl-(gamma-L-Glu)(n+1) + ADP + phosphate + H(+)</text>
        <dbReference type="Rhea" id="RHEA:10580"/>
        <dbReference type="Rhea" id="RHEA-COMP:14738"/>
        <dbReference type="Rhea" id="RHEA-COMP:14740"/>
        <dbReference type="ChEBI" id="CHEBI:15378"/>
        <dbReference type="ChEBI" id="CHEBI:29985"/>
        <dbReference type="ChEBI" id="CHEBI:30616"/>
        <dbReference type="ChEBI" id="CHEBI:43474"/>
        <dbReference type="ChEBI" id="CHEBI:141005"/>
        <dbReference type="ChEBI" id="CHEBI:456216"/>
        <dbReference type="EC" id="6.3.2.17"/>
    </reaction>
</comment>
<proteinExistence type="inferred from homology"/>
<evidence type="ECO:0000256" key="1">
    <source>
        <dbReference type="ARBA" id="ARBA00001946"/>
    </source>
</evidence>
<keyword evidence="6 10" id="KW-0547">Nucleotide-binding</keyword>
<dbReference type="PIRSF" id="PIRSF001563">
    <property type="entry name" value="Folylpolyglu_synth"/>
    <property type="match status" value="1"/>
</dbReference>
<dbReference type="GO" id="GO:0005524">
    <property type="term" value="F:ATP binding"/>
    <property type="evidence" value="ECO:0007669"/>
    <property type="project" value="UniProtKB-KW"/>
</dbReference>
<dbReference type="STRING" id="1120955.SAMN03080610_01860"/>
<dbReference type="GO" id="GO:0005737">
    <property type="term" value="C:cytoplasm"/>
    <property type="evidence" value="ECO:0007669"/>
    <property type="project" value="TreeGrafter"/>
</dbReference>
<dbReference type="GO" id="GO:0008841">
    <property type="term" value="F:dihydrofolate synthase activity"/>
    <property type="evidence" value="ECO:0007669"/>
    <property type="project" value="TreeGrafter"/>
</dbReference>
<dbReference type="InterPro" id="IPR001645">
    <property type="entry name" value="Folylpolyglutamate_synth"/>
</dbReference>
<evidence type="ECO:0000256" key="3">
    <source>
        <dbReference type="ARBA" id="ARBA00013025"/>
    </source>
</evidence>
<evidence type="ECO:0000256" key="5">
    <source>
        <dbReference type="ARBA" id="ARBA00022723"/>
    </source>
</evidence>
<dbReference type="GO" id="GO:0046872">
    <property type="term" value="F:metal ion binding"/>
    <property type="evidence" value="ECO:0007669"/>
    <property type="project" value="UniProtKB-KW"/>
</dbReference>
<evidence type="ECO:0000256" key="10">
    <source>
        <dbReference type="PIRNR" id="PIRNR001563"/>
    </source>
</evidence>
<protein>
    <recommendedName>
        <fullName evidence="3">tetrahydrofolate synthase</fullName>
        <ecNumber evidence="3">6.3.2.17</ecNumber>
    </recommendedName>
</protein>
<dbReference type="PANTHER" id="PTHR11136">
    <property type="entry name" value="FOLYLPOLYGLUTAMATE SYNTHASE-RELATED"/>
    <property type="match status" value="1"/>
</dbReference>
<dbReference type="FunFam" id="3.40.1190.10:FF:000011">
    <property type="entry name" value="Folylpolyglutamate synthase/dihydrofolate synthase"/>
    <property type="match status" value="1"/>
</dbReference>
<dbReference type="Proteomes" id="UP000199347">
    <property type="component" value="Unassembled WGS sequence"/>
</dbReference>
<dbReference type="EMBL" id="FMVW01000003">
    <property type="protein sequence ID" value="SCZ35244.1"/>
    <property type="molecule type" value="Genomic_DNA"/>
</dbReference>
<dbReference type="Pfam" id="PF08245">
    <property type="entry name" value="Mur_ligase_M"/>
    <property type="match status" value="1"/>
</dbReference>
<dbReference type="PROSITE" id="PS01012">
    <property type="entry name" value="FOLYLPOLYGLU_SYNT_2"/>
    <property type="match status" value="1"/>
</dbReference>
<evidence type="ECO:0000256" key="9">
    <source>
        <dbReference type="ARBA" id="ARBA00047493"/>
    </source>
</evidence>
<dbReference type="UniPathway" id="UPA00077">
    <property type="reaction ID" value="UER00157"/>
</dbReference>
<keyword evidence="5" id="KW-0479">Metal-binding</keyword>
<sequence length="436" mass="46537">MASLEERLEALLALHPKRIDLSLERIARLLERLGNPQERLPPVIHVAGTNGKGSVVTFLRAMLEASGKTAHVYTSPHLVRFNERIRLGAAGGGQLVDDVTLMDAIEAVREANAGEPITFFEITTAIAFKLFAERPADFALIEVGLGGRFDATNVIARPLASVVTSISLDHAEFLGTEIAEIAMEKAGILKAGAPAVIGRQDEHVMALLGLEAEAAHAVPFRHNQEWAAHGENARLVYQDEDGLLDLPLPRLLGQHQIDNAGTAVAALRAIGVDISAEAIGQGLREAQWPARLQRLSEGPLVASSPPGSEVWLDGGHNPSAGSVISAEMASLFDRAPKPLFLITGMLTTKDPHGFFSAFDSLTQYVFTVPVEGHAGFDPRELAVRANEVGLPARSAPDVRTALQAIGEMATEPPRILICGSLYLAGQVLKENGPLPV</sequence>
<reference evidence="12 13" key="1">
    <citation type="submission" date="2016-10" db="EMBL/GenBank/DDBJ databases">
        <authorList>
            <person name="de Groot N.N."/>
        </authorList>
    </citation>
    <scope>NUCLEOTIDE SEQUENCE [LARGE SCALE GENOMIC DNA]</scope>
    <source>
        <strain evidence="12 13">DSM 2698</strain>
    </source>
</reference>
<evidence type="ECO:0000313" key="12">
    <source>
        <dbReference type="EMBL" id="SCZ35244.1"/>
    </source>
</evidence>
<dbReference type="InterPro" id="IPR036565">
    <property type="entry name" value="Mur-like_cat_sf"/>
</dbReference>
<dbReference type="NCBIfam" id="TIGR01499">
    <property type="entry name" value="folC"/>
    <property type="match status" value="1"/>
</dbReference>
<dbReference type="GO" id="GO:0046654">
    <property type="term" value="P:tetrahydrofolate biosynthetic process"/>
    <property type="evidence" value="ECO:0007669"/>
    <property type="project" value="UniProtKB-UniPathway"/>
</dbReference>
<accession>A0A1G5NDI6</accession>
<evidence type="ECO:0000256" key="2">
    <source>
        <dbReference type="ARBA" id="ARBA00008276"/>
    </source>
</evidence>
<keyword evidence="8" id="KW-0460">Magnesium</keyword>
<organism evidence="12 13">
    <name type="scientific">Afifella marina DSM 2698</name>
    <dbReference type="NCBI Taxonomy" id="1120955"/>
    <lineage>
        <taxon>Bacteria</taxon>
        <taxon>Pseudomonadati</taxon>
        <taxon>Pseudomonadota</taxon>
        <taxon>Alphaproteobacteria</taxon>
        <taxon>Hyphomicrobiales</taxon>
        <taxon>Afifellaceae</taxon>
        <taxon>Afifella</taxon>
    </lineage>
</organism>
<dbReference type="RefSeq" id="WP_092811846.1">
    <property type="nucleotide sequence ID" value="NZ_FMVW01000003.1"/>
</dbReference>
<evidence type="ECO:0000256" key="8">
    <source>
        <dbReference type="ARBA" id="ARBA00022842"/>
    </source>
</evidence>
<dbReference type="AlphaFoldDB" id="A0A1G5NDI6"/>
<comment type="similarity">
    <text evidence="2 10">Belongs to the folylpolyglutamate synthase family.</text>
</comment>
<dbReference type="InterPro" id="IPR013221">
    <property type="entry name" value="Mur_ligase_cen"/>
</dbReference>
<dbReference type="Gene3D" id="3.40.1190.10">
    <property type="entry name" value="Mur-like, catalytic domain"/>
    <property type="match status" value="1"/>
</dbReference>
<dbReference type="SUPFAM" id="SSF53623">
    <property type="entry name" value="MurD-like peptide ligases, catalytic domain"/>
    <property type="match status" value="1"/>
</dbReference>
<evidence type="ECO:0000256" key="7">
    <source>
        <dbReference type="ARBA" id="ARBA00022840"/>
    </source>
</evidence>
<keyword evidence="4 10" id="KW-0436">Ligase</keyword>
<dbReference type="SUPFAM" id="SSF53244">
    <property type="entry name" value="MurD-like peptide ligases, peptide-binding domain"/>
    <property type="match status" value="1"/>
</dbReference>
<keyword evidence="13" id="KW-1185">Reference proteome</keyword>
<dbReference type="Gene3D" id="3.90.190.20">
    <property type="entry name" value="Mur ligase, C-terminal domain"/>
    <property type="match status" value="1"/>
</dbReference>
<evidence type="ECO:0000256" key="6">
    <source>
        <dbReference type="ARBA" id="ARBA00022741"/>
    </source>
</evidence>
<evidence type="ECO:0000256" key="4">
    <source>
        <dbReference type="ARBA" id="ARBA00022598"/>
    </source>
</evidence>
<keyword evidence="7 10" id="KW-0067">ATP-binding</keyword>
<dbReference type="EC" id="6.3.2.17" evidence="3"/>
<name>A0A1G5NDI6_AFIMA</name>